<accession>A0A8H7Y0V6</accession>
<organism evidence="7">
    <name type="scientific">Psilocybe cubensis</name>
    <name type="common">Psychedelic mushroom</name>
    <name type="synonym">Stropharia cubensis</name>
    <dbReference type="NCBI Taxonomy" id="181762"/>
    <lineage>
        <taxon>Eukaryota</taxon>
        <taxon>Fungi</taxon>
        <taxon>Dikarya</taxon>
        <taxon>Basidiomycota</taxon>
        <taxon>Agaricomycotina</taxon>
        <taxon>Agaricomycetes</taxon>
        <taxon>Agaricomycetidae</taxon>
        <taxon>Agaricales</taxon>
        <taxon>Agaricineae</taxon>
        <taxon>Strophariaceae</taxon>
        <taxon>Psilocybe</taxon>
    </lineage>
</organism>
<evidence type="ECO:0000256" key="1">
    <source>
        <dbReference type="ARBA" id="ARBA00004191"/>
    </source>
</evidence>
<comment type="subcellular location">
    <subcellularLocation>
        <location evidence="1 6">Secreted</location>
        <location evidence="1 6">Cell wall</location>
    </subcellularLocation>
</comment>
<keyword evidence="5 6" id="KW-1015">Disulfide bond</keyword>
<comment type="similarity">
    <text evidence="2 6">Belongs to the fungal hydrophobin family.</text>
</comment>
<evidence type="ECO:0000256" key="2">
    <source>
        <dbReference type="ARBA" id="ARBA00010446"/>
    </source>
</evidence>
<keyword evidence="3 6" id="KW-0134">Cell wall</keyword>
<dbReference type="GO" id="GO:0009277">
    <property type="term" value="C:fungal-type cell wall"/>
    <property type="evidence" value="ECO:0007669"/>
    <property type="project" value="InterPro"/>
</dbReference>
<protein>
    <recommendedName>
        <fullName evidence="6">Hydrophobin</fullName>
    </recommendedName>
</protein>
<gene>
    <name evidence="7" type="ORF">JR316_005666</name>
</gene>
<comment type="caution">
    <text evidence="7">The sequence shown here is derived from an EMBL/GenBank/DDBJ whole genome shotgun (WGS) entry which is preliminary data.</text>
</comment>
<keyword evidence="6" id="KW-0732">Signal</keyword>
<dbReference type="Pfam" id="PF01185">
    <property type="entry name" value="Hydrophobin"/>
    <property type="match status" value="1"/>
</dbReference>
<evidence type="ECO:0000256" key="5">
    <source>
        <dbReference type="ARBA" id="ARBA00023157"/>
    </source>
</evidence>
<name>A0A8H7Y0V6_PSICU</name>
<feature type="chain" id="PRO_5034863265" description="Hydrophobin" evidence="6">
    <location>
        <begin position="20"/>
        <end position="106"/>
    </location>
</feature>
<dbReference type="SMART" id="SM00075">
    <property type="entry name" value="HYDRO"/>
    <property type="match status" value="1"/>
</dbReference>
<evidence type="ECO:0000256" key="6">
    <source>
        <dbReference type="RuleBase" id="RU365009"/>
    </source>
</evidence>
<dbReference type="EMBL" id="JAFIQS010000005">
    <property type="protein sequence ID" value="KAG5169110.1"/>
    <property type="molecule type" value="Genomic_DNA"/>
</dbReference>
<sequence>MQFKLSALTALALTTLAVATPLRRDQCDTGSIQCCQSVQSPTSSAVSAIFALLGIDAQDVTALVGLTCSPVTVIGAGSNSCTAQPACCTDNSFHGLVALGCTPISL</sequence>
<reference evidence="7" key="1">
    <citation type="submission" date="2021-02" db="EMBL/GenBank/DDBJ databases">
        <title>Psilocybe cubensis genome.</title>
        <authorList>
            <person name="Mckernan K.J."/>
            <person name="Crawford S."/>
            <person name="Trippe A."/>
            <person name="Kane L.T."/>
            <person name="Mclaughlin S."/>
        </authorList>
    </citation>
    <scope>NUCLEOTIDE SEQUENCE [LARGE SCALE GENOMIC DNA]</scope>
    <source>
        <strain evidence="7">MGC-MH-2018</strain>
    </source>
</reference>
<evidence type="ECO:0000256" key="3">
    <source>
        <dbReference type="ARBA" id="ARBA00022512"/>
    </source>
</evidence>
<evidence type="ECO:0000313" key="7">
    <source>
        <dbReference type="EMBL" id="KAG5169110.1"/>
    </source>
</evidence>
<feature type="signal peptide" evidence="6">
    <location>
        <begin position="1"/>
        <end position="19"/>
    </location>
</feature>
<keyword evidence="4 6" id="KW-0964">Secreted</keyword>
<dbReference type="GO" id="GO:0005199">
    <property type="term" value="F:structural constituent of cell wall"/>
    <property type="evidence" value="ECO:0007669"/>
    <property type="project" value="InterPro"/>
</dbReference>
<proteinExistence type="inferred from homology"/>
<dbReference type="AlphaFoldDB" id="A0A8H7Y0V6"/>
<dbReference type="CDD" id="cd23507">
    <property type="entry name" value="hydrophobin_I"/>
    <property type="match status" value="1"/>
</dbReference>
<dbReference type="OrthoDB" id="4225815at2759"/>
<dbReference type="InterPro" id="IPR001338">
    <property type="entry name" value="Class_I_Hydrophobin"/>
</dbReference>
<evidence type="ECO:0000256" key="4">
    <source>
        <dbReference type="ARBA" id="ARBA00022525"/>
    </source>
</evidence>